<keyword evidence="3" id="KW-1185">Reference proteome</keyword>
<evidence type="ECO:0000313" key="2">
    <source>
        <dbReference type="EMBL" id="QRG05357.1"/>
    </source>
</evidence>
<dbReference type="GO" id="GO:0006749">
    <property type="term" value="P:glutathione metabolic process"/>
    <property type="evidence" value="ECO:0007669"/>
    <property type="project" value="TreeGrafter"/>
</dbReference>
<dbReference type="CDD" id="cd03038">
    <property type="entry name" value="GST_N_etherase_LigE"/>
    <property type="match status" value="1"/>
</dbReference>
<dbReference type="EMBL" id="CP063362">
    <property type="protein sequence ID" value="QRG05357.1"/>
    <property type="molecule type" value="Genomic_DNA"/>
</dbReference>
<dbReference type="AlphaFoldDB" id="A0A974PKP1"/>
<dbReference type="Pfam" id="PF22041">
    <property type="entry name" value="GST_C_7"/>
    <property type="match status" value="1"/>
</dbReference>
<dbReference type="PANTHER" id="PTHR42673">
    <property type="entry name" value="MALEYLACETOACETATE ISOMERASE"/>
    <property type="match status" value="1"/>
</dbReference>
<dbReference type="KEGG" id="xdi:EZH22_20015"/>
<dbReference type="GO" id="GO:0016034">
    <property type="term" value="F:maleylacetoacetate isomerase activity"/>
    <property type="evidence" value="ECO:0007669"/>
    <property type="project" value="TreeGrafter"/>
</dbReference>
<sequence>MRRSRRRAILAPADSSDRSCPVNETSPLRIYELAGADPDLRFSPHCWKTRMALAHKGLEAEGVPWRFTDKDVIAFTGQGLVPVLIDGSECLHDSWRIALFLEERYPQRPSLFGGAAGLALTRFCNAFADATLVGPIARIIVLDIFDRLHEKDRDYFRASREKRFGMPLEEVAVDPEQKIAAFRALLAPLRLTLQQQPFLAGDAPAYADYCVFGMFMWARCVSPKELLASDDPVFAWRDRLLDAFGGFARNAPSA</sequence>
<dbReference type="Pfam" id="PF13417">
    <property type="entry name" value="GST_N_3"/>
    <property type="match status" value="1"/>
</dbReference>
<feature type="domain" description="GST N-terminal" evidence="1">
    <location>
        <begin position="33"/>
        <end position="109"/>
    </location>
</feature>
<dbReference type="PROSITE" id="PS50404">
    <property type="entry name" value="GST_NTER"/>
    <property type="match status" value="1"/>
</dbReference>
<accession>A0A974PKP1</accession>
<dbReference type="SUPFAM" id="SSF47616">
    <property type="entry name" value="GST C-terminal domain-like"/>
    <property type="match status" value="1"/>
</dbReference>
<evidence type="ECO:0000313" key="3">
    <source>
        <dbReference type="Proteomes" id="UP000596427"/>
    </source>
</evidence>
<dbReference type="CDD" id="cd03202">
    <property type="entry name" value="GST_C_etherase_LigE"/>
    <property type="match status" value="1"/>
</dbReference>
<dbReference type="GO" id="GO:0004364">
    <property type="term" value="F:glutathione transferase activity"/>
    <property type="evidence" value="ECO:0007669"/>
    <property type="project" value="TreeGrafter"/>
</dbReference>
<evidence type="ECO:0000259" key="1">
    <source>
        <dbReference type="PROSITE" id="PS50404"/>
    </source>
</evidence>
<dbReference type="Gene3D" id="1.20.1050.10">
    <property type="match status" value="1"/>
</dbReference>
<dbReference type="InterPro" id="IPR036249">
    <property type="entry name" value="Thioredoxin-like_sf"/>
</dbReference>
<reference evidence="2 3" key="1">
    <citation type="submission" date="2020-10" db="EMBL/GenBank/DDBJ databases">
        <title>Degradation of 1,4-Dioxane by Xanthobacter sp. YN2, via a Novel Group-2 Soluble Di-Iron Monooxygenase.</title>
        <authorList>
            <person name="Ma F."/>
            <person name="Wang Y."/>
            <person name="Yang J."/>
            <person name="Guo H."/>
            <person name="Su D."/>
            <person name="Yu L."/>
        </authorList>
    </citation>
    <scope>NUCLEOTIDE SEQUENCE [LARGE SCALE GENOMIC DNA]</scope>
    <source>
        <strain evidence="2 3">YN2</strain>
    </source>
</reference>
<dbReference type="InterPro" id="IPR054416">
    <property type="entry name" value="GST_UstS-like_C"/>
</dbReference>
<dbReference type="PANTHER" id="PTHR42673:SF4">
    <property type="entry name" value="MALEYLACETOACETATE ISOMERASE"/>
    <property type="match status" value="1"/>
</dbReference>
<protein>
    <submittedName>
        <fullName evidence="2">Glutathione S-transferase family protein</fullName>
    </submittedName>
</protein>
<dbReference type="SUPFAM" id="SSF52833">
    <property type="entry name" value="Thioredoxin-like"/>
    <property type="match status" value="1"/>
</dbReference>
<dbReference type="Proteomes" id="UP000596427">
    <property type="component" value="Chromosome"/>
</dbReference>
<dbReference type="GO" id="GO:0006559">
    <property type="term" value="P:L-phenylalanine catabolic process"/>
    <property type="evidence" value="ECO:0007669"/>
    <property type="project" value="TreeGrafter"/>
</dbReference>
<dbReference type="InterPro" id="IPR036282">
    <property type="entry name" value="Glutathione-S-Trfase_C_sf"/>
</dbReference>
<proteinExistence type="predicted"/>
<dbReference type="Gene3D" id="3.40.30.10">
    <property type="entry name" value="Glutaredoxin"/>
    <property type="match status" value="1"/>
</dbReference>
<gene>
    <name evidence="2" type="ORF">EZH22_20015</name>
</gene>
<dbReference type="InterPro" id="IPR004045">
    <property type="entry name" value="Glutathione_S-Trfase_N"/>
</dbReference>
<organism evidence="2 3">
    <name type="scientific">Xanthobacter dioxanivorans</name>
    <dbReference type="NCBI Taxonomy" id="2528964"/>
    <lineage>
        <taxon>Bacteria</taxon>
        <taxon>Pseudomonadati</taxon>
        <taxon>Pseudomonadota</taxon>
        <taxon>Alphaproteobacteria</taxon>
        <taxon>Hyphomicrobiales</taxon>
        <taxon>Xanthobacteraceae</taxon>
        <taxon>Xanthobacter</taxon>
    </lineage>
</organism>
<name>A0A974PKP1_9HYPH</name>